<dbReference type="Gene3D" id="1.10.20.10">
    <property type="entry name" value="Histone, subunit A"/>
    <property type="match status" value="1"/>
</dbReference>
<feature type="region of interest" description="Disordered" evidence="1">
    <location>
        <begin position="608"/>
        <end position="636"/>
    </location>
</feature>
<evidence type="ECO:0000256" key="1">
    <source>
        <dbReference type="SAM" id="MobiDB-lite"/>
    </source>
</evidence>
<keyword evidence="3" id="KW-1185">Reference proteome</keyword>
<gene>
    <name evidence="2" type="ORF">MTR67_024451</name>
</gene>
<feature type="compositionally biased region" description="Basic and acidic residues" evidence="1">
    <location>
        <begin position="731"/>
        <end position="740"/>
    </location>
</feature>
<sequence>MALLGDDGRGYELALKLESHGVWRSWLSDSLYTNFIPLLSSPSTWDSFMRTDDAKTRVQIHLQLRVRALLFDKASVSLFLRSDKPPSSIHTASVISKLNPNYLQLHGDDVYFTLDNCSQDEAQQREGVSGTSTVLSKVQSKSNFGAGSRYSESEADAMSQRLKLDDLPETWYNQFFEKYKASKSYRLQFGDSETEKRTPEQMSFYRKVVENHKRRRVAFKVDQNIGFGMLDDGSNLQSNSILDNDNPFFPETISAMNCVPDSAVLRTSQLKENQKVEFNGVLDTLPQIMTKSPIMIERLGIRPEYLSMDQGSNQNLGKNGAERSKKCLGEMQALKLSQKVIARLLGNVGFEGSSEVPLDVLTKFMSCHIRKLGSTLKLLSDSYRKQCSAMELLKMFLHTDGHSNLAMLSALVKDNTRNVVQQTQQQVHGFQQQLQPQHAAAIRQSQQHYFRDILSLGFGLVVVRPQLCGLGTSQRLEPCRKQKPDGLHLVADVGGEGVGGGKGKILRMHPQMQQIQQMINSQNLTPQQQQQLISSQNLTPQQQQQLINSQNLTPQQQQQLINSQNLTPQQQQQLINSQNVTPQQQQQLINSQNLTPQQQQQLINSQNLTPQQQQHLERLRRRQQLTPRPGMSMNMNIDKDRPLVEVKLEHPTDFPMDNNAFNAMTARQPQMQQFRQQQIAAMSSTYAQNTNQFRPMSSLQIPQVQSPNMGMARAPPVKVEGFQELMGGDSTMKHDSEENKLMSPQK</sequence>
<proteinExistence type="predicted"/>
<evidence type="ECO:0000313" key="3">
    <source>
        <dbReference type="Proteomes" id="UP001234989"/>
    </source>
</evidence>
<feature type="region of interest" description="Disordered" evidence="1">
    <location>
        <begin position="727"/>
        <end position="746"/>
    </location>
</feature>
<reference evidence="2" key="1">
    <citation type="submission" date="2023-08" db="EMBL/GenBank/DDBJ databases">
        <title>A de novo genome assembly of Solanum verrucosum Schlechtendal, a Mexican diploid species geographically isolated from the other diploid A-genome species in potato relatives.</title>
        <authorList>
            <person name="Hosaka K."/>
        </authorList>
    </citation>
    <scope>NUCLEOTIDE SEQUENCE</scope>
    <source>
        <tissue evidence="2">Young leaves</tissue>
    </source>
</reference>
<dbReference type="Proteomes" id="UP001234989">
    <property type="component" value="Chromosome 5"/>
</dbReference>
<accession>A0AAF0QX09</accession>
<protein>
    <recommendedName>
        <fullName evidence="4">Bromodomain associated domain-containing protein</fullName>
    </recommendedName>
</protein>
<dbReference type="PANTHER" id="PTHR37604:SF1">
    <property type="entry name" value="TRANSCRIPTION INITIATION FACTOR TFIID SUBUNIT"/>
    <property type="match status" value="1"/>
</dbReference>
<name>A0AAF0QX09_SOLVR</name>
<organism evidence="2 3">
    <name type="scientific">Solanum verrucosum</name>
    <dbReference type="NCBI Taxonomy" id="315347"/>
    <lineage>
        <taxon>Eukaryota</taxon>
        <taxon>Viridiplantae</taxon>
        <taxon>Streptophyta</taxon>
        <taxon>Embryophyta</taxon>
        <taxon>Tracheophyta</taxon>
        <taxon>Spermatophyta</taxon>
        <taxon>Magnoliopsida</taxon>
        <taxon>eudicotyledons</taxon>
        <taxon>Gunneridae</taxon>
        <taxon>Pentapetalae</taxon>
        <taxon>asterids</taxon>
        <taxon>lamiids</taxon>
        <taxon>Solanales</taxon>
        <taxon>Solanaceae</taxon>
        <taxon>Solanoideae</taxon>
        <taxon>Solaneae</taxon>
        <taxon>Solanum</taxon>
    </lineage>
</organism>
<dbReference type="EMBL" id="CP133616">
    <property type="protein sequence ID" value="WMV31066.1"/>
    <property type="molecule type" value="Genomic_DNA"/>
</dbReference>
<dbReference type="GO" id="GO:0046982">
    <property type="term" value="F:protein heterodimerization activity"/>
    <property type="evidence" value="ECO:0007669"/>
    <property type="project" value="InterPro"/>
</dbReference>
<dbReference type="InterPro" id="IPR009072">
    <property type="entry name" value="Histone-fold"/>
</dbReference>
<evidence type="ECO:0008006" key="4">
    <source>
        <dbReference type="Google" id="ProtNLM"/>
    </source>
</evidence>
<evidence type="ECO:0000313" key="2">
    <source>
        <dbReference type="EMBL" id="WMV31066.1"/>
    </source>
</evidence>
<dbReference type="AlphaFoldDB" id="A0AAF0QX09"/>
<dbReference type="PANTHER" id="PTHR37604">
    <property type="entry name" value="TRANSCRIPTION INITIATION FACTOR TFIID SUBUNIT"/>
    <property type="match status" value="1"/>
</dbReference>